<evidence type="ECO:0000256" key="1">
    <source>
        <dbReference type="SAM" id="MobiDB-lite"/>
    </source>
</evidence>
<gene>
    <name evidence="2" type="ORF">BSL78_16337</name>
</gene>
<feature type="region of interest" description="Disordered" evidence="1">
    <location>
        <begin position="230"/>
        <end position="275"/>
    </location>
</feature>
<feature type="region of interest" description="Disordered" evidence="1">
    <location>
        <begin position="77"/>
        <end position="105"/>
    </location>
</feature>
<protein>
    <submittedName>
        <fullName evidence="2">Uncharacterized protein</fullName>
    </submittedName>
</protein>
<feature type="compositionally biased region" description="Polar residues" evidence="1">
    <location>
        <begin position="96"/>
        <end position="105"/>
    </location>
</feature>
<sequence length="302" mass="32690">MDPKFEVERKRVHKGTAGMSVEEKMARNRASNRRSNLSRVRVGDHLERWNSIKKRYGLRTDVDMAKMVLDNFEAVQARNPKKSSTSSLHGTKRIDNQGSKVVTPRKLQTTPLSTSNTLKTTTQQAALLSTANSLQSARHADSDVFSAVRTWKQHIVTFGTSPSSLGTRTVENQGFQAVQAAPQQISYLGIATPSHISQTLDIASSGTLQSSTQRLSPFSSLSSLPGAVVVNEDGDSGSEVPGVTALTNPTPPRSPKLLASSSGKGRGKGQINDLPSYKAQNLMSVIARLPALQKAKTKDERL</sequence>
<dbReference type="EMBL" id="MRZV01000620">
    <property type="protein sequence ID" value="PIK46786.1"/>
    <property type="molecule type" value="Genomic_DNA"/>
</dbReference>
<evidence type="ECO:0000313" key="3">
    <source>
        <dbReference type="Proteomes" id="UP000230750"/>
    </source>
</evidence>
<comment type="caution">
    <text evidence="2">The sequence shown here is derived from an EMBL/GenBank/DDBJ whole genome shotgun (WGS) entry which is preliminary data.</text>
</comment>
<name>A0A2G8KFM5_STIJA</name>
<dbReference type="AlphaFoldDB" id="A0A2G8KFM5"/>
<dbReference type="Proteomes" id="UP000230750">
    <property type="component" value="Unassembled WGS sequence"/>
</dbReference>
<keyword evidence="3" id="KW-1185">Reference proteome</keyword>
<accession>A0A2G8KFM5</accession>
<proteinExistence type="predicted"/>
<reference evidence="2 3" key="1">
    <citation type="journal article" date="2017" name="PLoS Biol.">
        <title>The sea cucumber genome provides insights into morphological evolution and visceral regeneration.</title>
        <authorList>
            <person name="Zhang X."/>
            <person name="Sun L."/>
            <person name="Yuan J."/>
            <person name="Sun Y."/>
            <person name="Gao Y."/>
            <person name="Zhang L."/>
            <person name="Li S."/>
            <person name="Dai H."/>
            <person name="Hamel J.F."/>
            <person name="Liu C."/>
            <person name="Yu Y."/>
            <person name="Liu S."/>
            <person name="Lin W."/>
            <person name="Guo K."/>
            <person name="Jin S."/>
            <person name="Xu P."/>
            <person name="Storey K.B."/>
            <person name="Huan P."/>
            <person name="Zhang T."/>
            <person name="Zhou Y."/>
            <person name="Zhang J."/>
            <person name="Lin C."/>
            <person name="Li X."/>
            <person name="Xing L."/>
            <person name="Huo D."/>
            <person name="Sun M."/>
            <person name="Wang L."/>
            <person name="Mercier A."/>
            <person name="Li F."/>
            <person name="Yang H."/>
            <person name="Xiang J."/>
        </authorList>
    </citation>
    <scope>NUCLEOTIDE SEQUENCE [LARGE SCALE GENOMIC DNA]</scope>
    <source>
        <strain evidence="2">Shaxun</strain>
        <tissue evidence="2">Muscle</tissue>
    </source>
</reference>
<evidence type="ECO:0000313" key="2">
    <source>
        <dbReference type="EMBL" id="PIK46786.1"/>
    </source>
</evidence>
<organism evidence="2 3">
    <name type="scientific">Stichopus japonicus</name>
    <name type="common">Sea cucumber</name>
    <dbReference type="NCBI Taxonomy" id="307972"/>
    <lineage>
        <taxon>Eukaryota</taxon>
        <taxon>Metazoa</taxon>
        <taxon>Echinodermata</taxon>
        <taxon>Eleutherozoa</taxon>
        <taxon>Echinozoa</taxon>
        <taxon>Holothuroidea</taxon>
        <taxon>Aspidochirotacea</taxon>
        <taxon>Aspidochirotida</taxon>
        <taxon>Stichopodidae</taxon>
        <taxon>Apostichopus</taxon>
    </lineage>
</organism>
<dbReference type="OrthoDB" id="8685330at2759"/>